<sequence>MDDARTPKRGRKTTPKYSKYIEEIKKAICPDFAITADASACFNNLINITLAKIFNNMDILTAESDRKTLSWKDVDAAIQLTFDGPLYKASTSFASEAVSTYKAGTATPRSDRAGLILPVTRIEKAMMTSLRATRKTDTSAVFLAGSVENVVRALFKATGDRAAAQRKQRLTQLHISRAIDGDPTFAALYQNCILTLDPKKHKTKKTKKKSKAAAGETAAGAPPAPPAPKPAKAKRAKGKTKTKTKPVK</sequence>
<dbReference type="Pfam" id="PF00125">
    <property type="entry name" value="Histone"/>
    <property type="match status" value="1"/>
</dbReference>
<dbReference type="InterPro" id="IPR009072">
    <property type="entry name" value="Histone-fold"/>
</dbReference>
<dbReference type="InterPro" id="IPR002119">
    <property type="entry name" value="Histone_H2A"/>
</dbReference>
<dbReference type="EMBL" id="MK500336">
    <property type="protein sequence ID" value="QBK86759.1"/>
    <property type="molecule type" value="Genomic_DNA"/>
</dbReference>
<feature type="region of interest" description="Disordered" evidence="1">
    <location>
        <begin position="199"/>
        <end position="248"/>
    </location>
</feature>
<evidence type="ECO:0000256" key="1">
    <source>
        <dbReference type="SAM" id="MobiDB-lite"/>
    </source>
</evidence>
<dbReference type="GO" id="GO:0046982">
    <property type="term" value="F:protein heterodimerization activity"/>
    <property type="evidence" value="ECO:0007669"/>
    <property type="project" value="InterPro"/>
</dbReference>
<dbReference type="GO" id="GO:0003677">
    <property type="term" value="F:DNA binding"/>
    <property type="evidence" value="ECO:0007669"/>
    <property type="project" value="InterPro"/>
</dbReference>
<feature type="compositionally biased region" description="Basic residues" evidence="1">
    <location>
        <begin position="199"/>
        <end position="211"/>
    </location>
</feature>
<dbReference type="GO" id="GO:0030527">
    <property type="term" value="F:structural constituent of chromatin"/>
    <property type="evidence" value="ECO:0007669"/>
    <property type="project" value="InterPro"/>
</dbReference>
<proteinExistence type="predicted"/>
<feature type="compositionally biased region" description="Basic residues" evidence="1">
    <location>
        <begin position="231"/>
        <end position="248"/>
    </location>
</feature>
<dbReference type="Gene3D" id="1.10.20.10">
    <property type="entry name" value="Histone, subunit A"/>
    <property type="match status" value="1"/>
</dbReference>
<gene>
    <name evidence="3" type="ORF">LCMAC103_00900</name>
</gene>
<organism evidence="3">
    <name type="scientific">Marseillevirus LCMAC103</name>
    <dbReference type="NCBI Taxonomy" id="2506604"/>
    <lineage>
        <taxon>Viruses</taxon>
        <taxon>Varidnaviria</taxon>
        <taxon>Bamfordvirae</taxon>
        <taxon>Nucleocytoviricota</taxon>
        <taxon>Megaviricetes</taxon>
        <taxon>Pimascovirales</taxon>
        <taxon>Pimascovirales incertae sedis</taxon>
        <taxon>Marseilleviridae</taxon>
    </lineage>
</organism>
<feature type="compositionally biased region" description="Low complexity" evidence="1">
    <location>
        <begin position="212"/>
        <end position="221"/>
    </location>
</feature>
<dbReference type="InterPro" id="IPR007125">
    <property type="entry name" value="H2A/H2B/H3"/>
</dbReference>
<evidence type="ECO:0000313" key="3">
    <source>
        <dbReference type="EMBL" id="QBK86759.1"/>
    </source>
</evidence>
<feature type="domain" description="Core Histone H2A/H2B/H3" evidence="2">
    <location>
        <begin position="13"/>
        <end position="80"/>
    </location>
</feature>
<dbReference type="SUPFAM" id="SSF47113">
    <property type="entry name" value="Histone-fold"/>
    <property type="match status" value="1"/>
</dbReference>
<reference evidence="3" key="1">
    <citation type="journal article" date="2019" name="MBio">
        <title>Virus Genomes from Deep Sea Sediments Expand the Ocean Megavirome and Support Independent Origins of Viral Gigantism.</title>
        <authorList>
            <person name="Backstrom D."/>
            <person name="Yutin N."/>
            <person name="Jorgensen S.L."/>
            <person name="Dharamshi J."/>
            <person name="Homa F."/>
            <person name="Zaremba-Niedwiedzka K."/>
            <person name="Spang A."/>
            <person name="Wolf Y.I."/>
            <person name="Koonin E.V."/>
            <person name="Ettema T.J."/>
        </authorList>
    </citation>
    <scope>NUCLEOTIDE SEQUENCE</scope>
</reference>
<accession>A0A481YUJ1</accession>
<name>A0A481YUJ1_9VIRU</name>
<evidence type="ECO:0000259" key="2">
    <source>
        <dbReference type="Pfam" id="PF00125"/>
    </source>
</evidence>
<dbReference type="SMART" id="SM00414">
    <property type="entry name" value="H2A"/>
    <property type="match status" value="1"/>
</dbReference>
<protein>
    <submittedName>
        <fullName evidence="3">Histone 2A-domain-containing protein</fullName>
    </submittedName>
</protein>